<gene>
    <name evidence="2" type="ORF">QDX21_03740</name>
</gene>
<dbReference type="Proteomes" id="UP001224674">
    <property type="component" value="Chromosome"/>
</dbReference>
<keyword evidence="3" id="KW-1185">Reference proteome</keyword>
<dbReference type="RefSeq" id="WP_110110312.1">
    <property type="nucleotide sequence ID" value="NZ_CP122566.1"/>
</dbReference>
<organism evidence="2 3">
    <name type="scientific">Auritidibacter ignavus</name>
    <dbReference type="NCBI Taxonomy" id="678932"/>
    <lineage>
        <taxon>Bacteria</taxon>
        <taxon>Bacillati</taxon>
        <taxon>Actinomycetota</taxon>
        <taxon>Actinomycetes</taxon>
        <taxon>Micrococcales</taxon>
        <taxon>Micrococcaceae</taxon>
        <taxon>Auritidibacter</taxon>
    </lineage>
</organism>
<dbReference type="EMBL" id="CP122566">
    <property type="protein sequence ID" value="WGH93922.1"/>
    <property type="molecule type" value="Genomic_DNA"/>
</dbReference>
<dbReference type="AlphaFoldDB" id="A0AAJ6AJN1"/>
<dbReference type="InterPro" id="IPR029058">
    <property type="entry name" value="AB_hydrolase_fold"/>
</dbReference>
<keyword evidence="2" id="KW-0378">Hydrolase</keyword>
<proteinExistence type="predicted"/>
<dbReference type="SUPFAM" id="SSF53474">
    <property type="entry name" value="alpha/beta-Hydrolases"/>
    <property type="match status" value="1"/>
</dbReference>
<dbReference type="Pfam" id="PF12697">
    <property type="entry name" value="Abhydrolase_6"/>
    <property type="match status" value="1"/>
</dbReference>
<dbReference type="GO" id="GO:0016787">
    <property type="term" value="F:hydrolase activity"/>
    <property type="evidence" value="ECO:0007669"/>
    <property type="project" value="UniProtKB-KW"/>
</dbReference>
<accession>A0AAJ6AJN1</accession>
<evidence type="ECO:0000259" key="1">
    <source>
        <dbReference type="Pfam" id="PF12697"/>
    </source>
</evidence>
<evidence type="ECO:0000313" key="2">
    <source>
        <dbReference type="EMBL" id="WGH93922.1"/>
    </source>
</evidence>
<dbReference type="Gene3D" id="3.40.50.1820">
    <property type="entry name" value="alpha/beta hydrolase"/>
    <property type="match status" value="1"/>
</dbReference>
<reference evidence="2 3" key="1">
    <citation type="submission" date="2023-03" db="EMBL/GenBank/DDBJ databases">
        <title>Complete genome sequences of several Auritidibacter ignavus strains isolated from ear infections.</title>
        <authorList>
            <person name="Baehr T."/>
            <person name="Baumhoegger A.M."/>
        </authorList>
    </citation>
    <scope>NUCLEOTIDE SEQUENCE [LARGE SCALE GENOMIC DNA]</scope>
    <source>
        <strain evidence="2 3">BABAE-6</strain>
    </source>
</reference>
<dbReference type="InterPro" id="IPR000073">
    <property type="entry name" value="AB_hydrolase_1"/>
</dbReference>
<dbReference type="PANTHER" id="PTHR12277">
    <property type="entry name" value="ALPHA/BETA HYDROLASE DOMAIN-CONTAINING PROTEIN"/>
    <property type="match status" value="1"/>
</dbReference>
<sequence>MTSMRVFPRSRAESDNSRSRARFSQVLAVVGASAAVVGSLFAGTISTLATVFARTVVTPTRRVAEDIRIYAIIEPYGPRPHIALQATRETTVEGRYSLTFAAGEGIARIGKIVDRDAEAGIVVREIEQIYSGDLTAAQKGSWTGFTWPHPGDAGFVSEEVSIPVERGEAPAWYVPPQVPRVAESPLPTQTPEFGEDTWAIMVHGRGSRRTEGIRALRVAGALGMPSLLISYRNDGNAPPAGDGRYGLGATEWPDVEAAMHYALSHGARQVVIFGWSMGGAVSLQLAAQSPLRDRIAGLVLDGPVINWIDVLAYQARLNRLPDAVGHLGQFMIANKWARRLAGLAAPVDLKALNWVDRAEQLKHPVLILHSEDDDFVPIGPAGQLANLRPDLVSLVRFTKARHTREWNVDPDRWEQATLSWLYVVLSGPRRVVPQLSR</sequence>
<evidence type="ECO:0000313" key="3">
    <source>
        <dbReference type="Proteomes" id="UP001224674"/>
    </source>
</evidence>
<feature type="domain" description="AB hydrolase-1" evidence="1">
    <location>
        <begin position="200"/>
        <end position="411"/>
    </location>
</feature>
<name>A0AAJ6AJN1_9MICC</name>
<protein>
    <submittedName>
        <fullName evidence="2">Alpha/beta fold hydrolase</fullName>
    </submittedName>
</protein>
<dbReference type="PANTHER" id="PTHR12277:SF79">
    <property type="entry name" value="XAA-PRO DIPEPTIDYL-PEPTIDASE-RELATED"/>
    <property type="match status" value="1"/>
</dbReference>